<dbReference type="Gene3D" id="3.30.430.20">
    <property type="entry name" value="Gnk2 domain, C-X8-C-X2-C motif"/>
    <property type="match status" value="1"/>
</dbReference>
<dbReference type="Gramene" id="KCW88439">
    <property type="protein sequence ID" value="KCW88439"/>
    <property type="gene ID" value="EUGRSUZ_A00826"/>
</dbReference>
<evidence type="ECO:0000256" key="12">
    <source>
        <dbReference type="ARBA" id="ARBA00023157"/>
    </source>
</evidence>
<evidence type="ECO:0000256" key="9">
    <source>
        <dbReference type="ARBA" id="ARBA00022949"/>
    </source>
</evidence>
<dbReference type="InterPro" id="IPR002902">
    <property type="entry name" value="GNK2"/>
</dbReference>
<evidence type="ECO:0000256" key="10">
    <source>
        <dbReference type="ARBA" id="ARBA00023022"/>
    </source>
</evidence>
<reference evidence="17" key="1">
    <citation type="submission" date="2013-07" db="EMBL/GenBank/DDBJ databases">
        <title>The genome of Eucalyptus grandis.</title>
        <authorList>
            <person name="Schmutz J."/>
            <person name="Hayes R."/>
            <person name="Myburg A."/>
            <person name="Tuskan G."/>
            <person name="Grattapaglia D."/>
            <person name="Rokhsar D.S."/>
        </authorList>
    </citation>
    <scope>NUCLEOTIDE SEQUENCE</scope>
    <source>
        <tissue evidence="17">Leaf extractions</tissue>
    </source>
</reference>
<protein>
    <recommendedName>
        <fullName evidence="16">Gnk2-homologous domain-containing protein</fullName>
    </recommendedName>
</protein>
<keyword evidence="4" id="KW-0945">Host-virus interaction</keyword>
<feature type="domain" description="Gnk2-homologous" evidence="16">
    <location>
        <begin position="27"/>
        <end position="131"/>
    </location>
</feature>
<evidence type="ECO:0000256" key="13">
    <source>
        <dbReference type="ARBA" id="ARBA00024184"/>
    </source>
</evidence>
<keyword evidence="12" id="KW-1015">Disulfide bond</keyword>
<keyword evidence="5 15" id="KW-0732">Signal</keyword>
<dbReference type="GO" id="GO:0031640">
    <property type="term" value="P:killing of cells of another organism"/>
    <property type="evidence" value="ECO:0007669"/>
    <property type="project" value="UniProtKB-KW"/>
</dbReference>
<evidence type="ECO:0000256" key="15">
    <source>
        <dbReference type="SAM" id="SignalP"/>
    </source>
</evidence>
<gene>
    <name evidence="17" type="ORF">EUGRSUZ_A00826</name>
</gene>
<keyword evidence="9" id="KW-0965">Cell junction</keyword>
<dbReference type="GO" id="GO:0042742">
    <property type="term" value="P:defense response to bacterium"/>
    <property type="evidence" value="ECO:0007669"/>
    <property type="project" value="UniProtKB-KW"/>
</dbReference>
<sequence>MKSPSRVAIMLMLSPLMFNVAKGATHTGIVYWACNTGSYSSGDPYANSLAYLLEHMVTVTSNHANYNYSTASPYPTAIAYGHVICSQALSYSDCGICMSFVKSQILAICPDSLGAQVKLEDCRTRYKNYSFSG</sequence>
<keyword evidence="3" id="KW-0295">Fungicide</keyword>
<evidence type="ECO:0000256" key="8">
    <source>
        <dbReference type="ARBA" id="ARBA00022821"/>
    </source>
</evidence>
<dbReference type="InterPro" id="IPR038408">
    <property type="entry name" value="GNK2_sf"/>
</dbReference>
<dbReference type="GO" id="GO:0009506">
    <property type="term" value="C:plasmodesma"/>
    <property type="evidence" value="ECO:0000318"/>
    <property type="project" value="GO_Central"/>
</dbReference>
<evidence type="ECO:0000313" key="17">
    <source>
        <dbReference type="EMBL" id="KCW88439.1"/>
    </source>
</evidence>
<feature type="signal peptide" evidence="15">
    <location>
        <begin position="1"/>
        <end position="23"/>
    </location>
</feature>
<dbReference type="PANTHER" id="PTHR32080">
    <property type="entry name" value="ANTIFUNGAL PROTEIN GINKBILOBIN-2-LIKE"/>
    <property type="match status" value="1"/>
</dbReference>
<evidence type="ECO:0000256" key="2">
    <source>
        <dbReference type="ARBA" id="ARBA00022529"/>
    </source>
</evidence>
<organism evidence="17">
    <name type="scientific">Eucalyptus grandis</name>
    <name type="common">Flooded gum</name>
    <dbReference type="NCBI Taxonomy" id="71139"/>
    <lineage>
        <taxon>Eukaryota</taxon>
        <taxon>Viridiplantae</taxon>
        <taxon>Streptophyta</taxon>
        <taxon>Embryophyta</taxon>
        <taxon>Tracheophyta</taxon>
        <taxon>Spermatophyta</taxon>
        <taxon>Magnoliopsida</taxon>
        <taxon>eudicotyledons</taxon>
        <taxon>Gunneridae</taxon>
        <taxon>Pentapetalae</taxon>
        <taxon>rosids</taxon>
        <taxon>malvids</taxon>
        <taxon>Myrtales</taxon>
        <taxon>Myrtaceae</taxon>
        <taxon>Myrtoideae</taxon>
        <taxon>Eucalypteae</taxon>
        <taxon>Eucalyptus</taxon>
    </lineage>
</organism>
<dbReference type="AlphaFoldDB" id="A0A059DDD1"/>
<feature type="chain" id="PRO_5001576133" description="Gnk2-homologous domain-containing protein" evidence="15">
    <location>
        <begin position="24"/>
        <end position="133"/>
    </location>
</feature>
<keyword evidence="11" id="KW-0465">Mannose-binding</keyword>
<keyword evidence="7" id="KW-0677">Repeat</keyword>
<evidence type="ECO:0000256" key="3">
    <source>
        <dbReference type="ARBA" id="ARBA00022577"/>
    </source>
</evidence>
<keyword evidence="10" id="KW-0044">Antibiotic</keyword>
<dbReference type="PROSITE" id="PS51473">
    <property type="entry name" value="GNK2"/>
    <property type="match status" value="1"/>
</dbReference>
<proteinExistence type="inferred from homology"/>
<evidence type="ECO:0000259" key="16">
    <source>
        <dbReference type="PROSITE" id="PS51473"/>
    </source>
</evidence>
<keyword evidence="2" id="KW-0929">Antimicrobial</keyword>
<evidence type="ECO:0000256" key="4">
    <source>
        <dbReference type="ARBA" id="ARBA00022581"/>
    </source>
</evidence>
<dbReference type="InParanoid" id="A0A059DDD1"/>
<keyword evidence="6" id="KW-0430">Lectin</keyword>
<evidence type="ECO:0000256" key="11">
    <source>
        <dbReference type="ARBA" id="ARBA00023035"/>
    </source>
</evidence>
<keyword evidence="8" id="KW-0611">Plant defense</keyword>
<comment type="similarity">
    <text evidence="14">Belongs to the cysteine-rich repeat secretory protein family. Plasmodesmata-located proteins (PDLD) subfamily.</text>
</comment>
<evidence type="ECO:0000256" key="6">
    <source>
        <dbReference type="ARBA" id="ARBA00022734"/>
    </source>
</evidence>
<dbReference type="GO" id="GO:0050832">
    <property type="term" value="P:defense response to fungus"/>
    <property type="evidence" value="ECO:0007669"/>
    <property type="project" value="UniProtKB-KW"/>
</dbReference>
<dbReference type="GO" id="GO:0005537">
    <property type="term" value="F:D-mannose binding"/>
    <property type="evidence" value="ECO:0007669"/>
    <property type="project" value="UniProtKB-KW"/>
</dbReference>
<evidence type="ECO:0000256" key="14">
    <source>
        <dbReference type="ARBA" id="ARBA00038393"/>
    </source>
</evidence>
<dbReference type="OMA" id="IFCSAFR"/>
<comment type="subcellular location">
    <subcellularLocation>
        <location evidence="13">Cell junction</location>
        <location evidence="13">Plasmodesma</location>
    </subcellularLocation>
    <subcellularLocation>
        <location evidence="1">Cell membrane</location>
        <topology evidence="1">Single-pass type I membrane protein</topology>
    </subcellularLocation>
</comment>
<name>A0A059DDD1_EUCGR</name>
<accession>A0A059DDD1</accession>
<evidence type="ECO:0000256" key="5">
    <source>
        <dbReference type="ARBA" id="ARBA00022729"/>
    </source>
</evidence>
<dbReference type="GO" id="GO:0005886">
    <property type="term" value="C:plasma membrane"/>
    <property type="evidence" value="ECO:0007669"/>
    <property type="project" value="UniProtKB-SubCell"/>
</dbReference>
<evidence type="ECO:0000256" key="1">
    <source>
        <dbReference type="ARBA" id="ARBA00004251"/>
    </source>
</evidence>
<dbReference type="CDD" id="cd23509">
    <property type="entry name" value="Gnk2-like"/>
    <property type="match status" value="1"/>
</dbReference>
<dbReference type="InterPro" id="IPR051378">
    <property type="entry name" value="Cell2Cell_Antifungal"/>
</dbReference>
<evidence type="ECO:0000256" key="7">
    <source>
        <dbReference type="ARBA" id="ARBA00022737"/>
    </source>
</evidence>
<dbReference type="EMBL" id="KK198753">
    <property type="protein sequence ID" value="KCW88439.1"/>
    <property type="molecule type" value="Genomic_DNA"/>
</dbReference>
<dbReference type="Pfam" id="PF01657">
    <property type="entry name" value="Stress-antifung"/>
    <property type="match status" value="1"/>
</dbReference>
<dbReference type="PANTHER" id="PTHR32080:SF54">
    <property type="entry name" value="GNK2-HOMOLOGOUS DOMAIN-CONTAINING PROTEIN"/>
    <property type="match status" value="1"/>
</dbReference>
<dbReference type="STRING" id="71139.A0A059DDD1"/>